<dbReference type="AlphaFoldDB" id="A0A9P7FPZ5"/>
<accession>A0A9P7FPZ5</accession>
<reference evidence="2" key="2">
    <citation type="submission" date="2021-10" db="EMBL/GenBank/DDBJ databases">
        <title>Phylogenomics reveals ancestral predisposition of the termite-cultivated fungus Termitomyces towards a domesticated lifestyle.</title>
        <authorList>
            <person name="Auxier B."/>
            <person name="Grum-Grzhimaylo A."/>
            <person name="Cardenas M.E."/>
            <person name="Lodge J.D."/>
            <person name="Laessoe T."/>
            <person name="Pedersen O."/>
            <person name="Smith M.E."/>
            <person name="Kuyper T.W."/>
            <person name="Franco-Molano E.A."/>
            <person name="Baroni T.J."/>
            <person name="Aanen D.K."/>
        </authorList>
    </citation>
    <scope>NUCLEOTIDE SEQUENCE</scope>
    <source>
        <strain evidence="2">D49</strain>
    </source>
</reference>
<evidence type="ECO:0000256" key="1">
    <source>
        <dbReference type="SAM" id="MobiDB-lite"/>
    </source>
</evidence>
<dbReference type="OrthoDB" id="3068564at2759"/>
<protein>
    <submittedName>
        <fullName evidence="2">Uncharacterized protein</fullName>
    </submittedName>
</protein>
<evidence type="ECO:0000313" key="3">
    <source>
        <dbReference type="Proteomes" id="UP000717328"/>
    </source>
</evidence>
<dbReference type="Proteomes" id="UP000717328">
    <property type="component" value="Unassembled WGS sequence"/>
</dbReference>
<organism evidence="2 3">
    <name type="scientific">Sphagnurus paluster</name>
    <dbReference type="NCBI Taxonomy" id="117069"/>
    <lineage>
        <taxon>Eukaryota</taxon>
        <taxon>Fungi</taxon>
        <taxon>Dikarya</taxon>
        <taxon>Basidiomycota</taxon>
        <taxon>Agaricomycotina</taxon>
        <taxon>Agaricomycetes</taxon>
        <taxon>Agaricomycetidae</taxon>
        <taxon>Agaricales</taxon>
        <taxon>Tricholomatineae</taxon>
        <taxon>Lyophyllaceae</taxon>
        <taxon>Sphagnurus</taxon>
    </lineage>
</organism>
<dbReference type="EMBL" id="JABCKI010008107">
    <property type="protein sequence ID" value="KAG5633340.1"/>
    <property type="molecule type" value="Genomic_DNA"/>
</dbReference>
<feature type="region of interest" description="Disordered" evidence="1">
    <location>
        <begin position="1"/>
        <end position="39"/>
    </location>
</feature>
<keyword evidence="3" id="KW-1185">Reference proteome</keyword>
<sequence length="74" mass="7456">MSAVNGTAAPSAQTPGDSDSRGGGDPVGGAGVGREQEQEGVVAHAQSRLIVEALVVRKMSLDEAFLDFGGFALI</sequence>
<name>A0A9P7FPZ5_9AGAR</name>
<gene>
    <name evidence="2" type="ORF">H0H81_008565</name>
</gene>
<feature type="compositionally biased region" description="Polar residues" evidence="1">
    <location>
        <begin position="1"/>
        <end position="14"/>
    </location>
</feature>
<proteinExistence type="predicted"/>
<reference evidence="2" key="1">
    <citation type="submission" date="2021-02" db="EMBL/GenBank/DDBJ databases">
        <authorList>
            <person name="Nieuwenhuis M."/>
            <person name="Van De Peppel L.J.J."/>
        </authorList>
    </citation>
    <scope>NUCLEOTIDE SEQUENCE</scope>
    <source>
        <strain evidence="2">D49</strain>
    </source>
</reference>
<feature type="compositionally biased region" description="Gly residues" evidence="1">
    <location>
        <begin position="21"/>
        <end position="32"/>
    </location>
</feature>
<evidence type="ECO:0000313" key="2">
    <source>
        <dbReference type="EMBL" id="KAG5633340.1"/>
    </source>
</evidence>
<comment type="caution">
    <text evidence="2">The sequence shown here is derived from an EMBL/GenBank/DDBJ whole genome shotgun (WGS) entry which is preliminary data.</text>
</comment>